<feature type="transmembrane region" description="Helical" evidence="1">
    <location>
        <begin position="58"/>
        <end position="82"/>
    </location>
</feature>
<comment type="caution">
    <text evidence="2">The sequence shown here is derived from an EMBL/GenBank/DDBJ whole genome shotgun (WGS) entry which is preliminary data.</text>
</comment>
<organism evidence="2 3">
    <name type="scientific">Hymenobacter polaris</name>
    <dbReference type="NCBI Taxonomy" id="2682546"/>
    <lineage>
        <taxon>Bacteria</taxon>
        <taxon>Pseudomonadati</taxon>
        <taxon>Bacteroidota</taxon>
        <taxon>Cytophagia</taxon>
        <taxon>Cytophagales</taxon>
        <taxon>Hymenobacteraceae</taxon>
        <taxon>Hymenobacter</taxon>
    </lineage>
</organism>
<dbReference type="EMBL" id="JABBGH010000003">
    <property type="protein sequence ID" value="NML66945.1"/>
    <property type="molecule type" value="Genomic_DNA"/>
</dbReference>
<dbReference type="Proteomes" id="UP000559626">
    <property type="component" value="Unassembled WGS sequence"/>
</dbReference>
<proteinExistence type="predicted"/>
<keyword evidence="1" id="KW-0812">Transmembrane</keyword>
<feature type="transmembrane region" description="Helical" evidence="1">
    <location>
        <begin position="24"/>
        <end position="46"/>
    </location>
</feature>
<evidence type="ECO:0000313" key="2">
    <source>
        <dbReference type="EMBL" id="NML66945.1"/>
    </source>
</evidence>
<evidence type="ECO:0000256" key="1">
    <source>
        <dbReference type="SAM" id="Phobius"/>
    </source>
</evidence>
<gene>
    <name evidence="2" type="ORF">HHL22_17200</name>
</gene>
<accession>A0A7Y0FNW5</accession>
<evidence type="ECO:0000313" key="3">
    <source>
        <dbReference type="Proteomes" id="UP000559626"/>
    </source>
</evidence>
<protein>
    <submittedName>
        <fullName evidence="2">Uncharacterized protein</fullName>
    </submittedName>
</protein>
<keyword evidence="3" id="KW-1185">Reference proteome</keyword>
<reference evidence="2 3" key="1">
    <citation type="submission" date="2020-04" db="EMBL/GenBank/DDBJ databases">
        <title>Hymenobacter polaris sp. nov., isolated from Arctic soil.</title>
        <authorList>
            <person name="Dahal R.H."/>
        </authorList>
    </citation>
    <scope>NUCLEOTIDE SEQUENCE [LARGE SCALE GENOMIC DNA]</scope>
    <source>
        <strain evidence="2 3">RP-2-7</strain>
    </source>
</reference>
<keyword evidence="1" id="KW-1133">Transmembrane helix</keyword>
<dbReference type="AlphaFoldDB" id="A0A7Y0FNW5"/>
<sequence length="100" mass="10647">MAPTAADQPEDAADRSPTIDLGDWINTFVLAALPLVGFVLLCAWAFGRTTPPSKANWARAMLLLYALVLVLGLALVALTWLARPADTQVLTSGPGYRVVP</sequence>
<dbReference type="RefSeq" id="WP_169532647.1">
    <property type="nucleotide sequence ID" value="NZ_JABBGH010000003.1"/>
</dbReference>
<name>A0A7Y0FNW5_9BACT</name>
<keyword evidence="1" id="KW-0472">Membrane</keyword>